<dbReference type="RefSeq" id="WP_367886649.1">
    <property type="nucleotide sequence ID" value="NZ_CP130612.1"/>
</dbReference>
<dbReference type="InterPro" id="IPR001279">
    <property type="entry name" value="Metallo-B-lactamas"/>
</dbReference>
<sequence>MFFKRFYDDGLAQASYMIGCQATGDAMVIDANRDLQQYLDAAAAEKLRITHVSETHIHADYVSGSRELAKRTGAQLFLSAEGGTDWQYGFAKQDGATLVRDGDVIKVGNIKIEVMHTPGHTPEHISFLVTDTAGASEPMGIVTGDFVFVGDVGRPDLLEKAAKVANTMEDGARTLFHSLERFRKLPDYIQVWPGHGAGSACGKALGAVPMSTVGYEKRFNWGVGTTDEQQFVDMVLAGQPEPPLYFAEMKRINRDGPAILGGFKQPPRGTRESLGLALTNNAAVIDLRPATEFAKGHVPFTLNIPLNKSFSTWAGWLVKYDQPIHLIGEELEVQKAVRELAMIGLDHVTAWYQPTIVGAWQNAGQVLGVVKKIDVAHLAPKLAAGDVTVVDVRNRSEYEAGHLPGSLHIPVGYLPERLAEIPRDKPIVVQCQSGARSAIATSVLQKLGVTDATDLVGGFVAWANAGKDVVREAATAGV</sequence>
<evidence type="ECO:0000256" key="1">
    <source>
        <dbReference type="ARBA" id="ARBA00022723"/>
    </source>
</evidence>
<keyword evidence="1" id="KW-0479">Metal-binding</keyword>
<evidence type="ECO:0000313" key="3">
    <source>
        <dbReference type="EMBL" id="WKW10939.1"/>
    </source>
</evidence>
<dbReference type="InterPro" id="IPR051682">
    <property type="entry name" value="Mito_Persulfide_Diox"/>
</dbReference>
<dbReference type="SUPFAM" id="SSF56281">
    <property type="entry name" value="Metallo-hydrolase/oxidoreductase"/>
    <property type="match status" value="1"/>
</dbReference>
<dbReference type="GO" id="GO:0046872">
    <property type="term" value="F:metal ion binding"/>
    <property type="evidence" value="ECO:0007669"/>
    <property type="project" value="UniProtKB-KW"/>
</dbReference>
<dbReference type="GO" id="GO:0050313">
    <property type="term" value="F:sulfur dioxygenase activity"/>
    <property type="evidence" value="ECO:0007669"/>
    <property type="project" value="InterPro"/>
</dbReference>
<feature type="domain" description="Rhodanese" evidence="2">
    <location>
        <begin position="383"/>
        <end position="471"/>
    </location>
</feature>
<dbReference type="InterPro" id="IPR036866">
    <property type="entry name" value="RibonucZ/Hydroxyglut_hydro"/>
</dbReference>
<evidence type="ECO:0000259" key="2">
    <source>
        <dbReference type="PROSITE" id="PS50206"/>
    </source>
</evidence>
<dbReference type="GO" id="GO:0070813">
    <property type="term" value="P:hydrogen sulfide metabolic process"/>
    <property type="evidence" value="ECO:0007669"/>
    <property type="project" value="TreeGrafter"/>
</dbReference>
<dbReference type="Gene3D" id="3.40.250.10">
    <property type="entry name" value="Rhodanese-like domain"/>
    <property type="match status" value="2"/>
</dbReference>
<dbReference type="EMBL" id="CP130612">
    <property type="protein sequence ID" value="WKW10939.1"/>
    <property type="molecule type" value="Genomic_DNA"/>
</dbReference>
<dbReference type="Gene3D" id="3.60.15.10">
    <property type="entry name" value="Ribonuclease Z/Hydroxyacylglutathione hydrolase-like"/>
    <property type="match status" value="1"/>
</dbReference>
<dbReference type="InterPro" id="IPR001763">
    <property type="entry name" value="Rhodanese-like_dom"/>
</dbReference>
<dbReference type="SMART" id="SM00450">
    <property type="entry name" value="RHOD"/>
    <property type="match status" value="2"/>
</dbReference>
<dbReference type="EMBL" id="CP130613">
    <property type="protein sequence ID" value="WKW13848.1"/>
    <property type="molecule type" value="Genomic_DNA"/>
</dbReference>
<dbReference type="FunFam" id="3.60.15.10:FF:000030">
    <property type="entry name" value="Metallo-beta-lactamase family protein"/>
    <property type="match status" value="1"/>
</dbReference>
<evidence type="ECO:0000313" key="4">
    <source>
        <dbReference type="EMBL" id="WKW13848.1"/>
    </source>
</evidence>
<dbReference type="GO" id="GO:0006749">
    <property type="term" value="P:glutathione metabolic process"/>
    <property type="evidence" value="ECO:0007669"/>
    <property type="project" value="InterPro"/>
</dbReference>
<accession>A0AA49JS34</accession>
<dbReference type="SMART" id="SM00849">
    <property type="entry name" value="Lactamase_B"/>
    <property type="match status" value="1"/>
</dbReference>
<name>A0AA49JS34_9BACT</name>
<dbReference type="Pfam" id="PF00753">
    <property type="entry name" value="Lactamase_B"/>
    <property type="match status" value="1"/>
</dbReference>
<dbReference type="AlphaFoldDB" id="A0AA49JS34"/>
<dbReference type="KEGG" id="pspc:Strain318_000172"/>
<dbReference type="InterPro" id="IPR044528">
    <property type="entry name" value="POD-like_MBL-fold"/>
</dbReference>
<organism evidence="3">
    <name type="scientific">Pseudogemmatithrix spongiicola</name>
    <dbReference type="NCBI Taxonomy" id="3062599"/>
    <lineage>
        <taxon>Bacteria</taxon>
        <taxon>Pseudomonadati</taxon>
        <taxon>Gemmatimonadota</taxon>
        <taxon>Gemmatimonadia</taxon>
        <taxon>Gemmatimonadales</taxon>
        <taxon>Gemmatimonadaceae</taxon>
        <taxon>Pseudogemmatithrix</taxon>
    </lineage>
</organism>
<dbReference type="InterPro" id="IPR036873">
    <property type="entry name" value="Rhodanese-like_dom_sf"/>
</dbReference>
<dbReference type="FunFam" id="3.40.250.10:FF:000049">
    <property type="entry name" value="Phage shock protein E"/>
    <property type="match status" value="1"/>
</dbReference>
<dbReference type="PROSITE" id="PS50206">
    <property type="entry name" value="RHODANESE_3"/>
    <property type="match status" value="2"/>
</dbReference>
<accession>A0AA49JYC2</accession>
<proteinExistence type="predicted"/>
<feature type="domain" description="Rhodanese" evidence="2">
    <location>
        <begin position="278"/>
        <end position="308"/>
    </location>
</feature>
<dbReference type="Pfam" id="PF00581">
    <property type="entry name" value="Rhodanese"/>
    <property type="match status" value="1"/>
</dbReference>
<dbReference type="CDD" id="cd00158">
    <property type="entry name" value="RHOD"/>
    <property type="match status" value="1"/>
</dbReference>
<evidence type="ECO:0000313" key="5">
    <source>
        <dbReference type="Proteomes" id="UP001229955"/>
    </source>
</evidence>
<dbReference type="PANTHER" id="PTHR43084:SF1">
    <property type="entry name" value="PERSULFIDE DIOXYGENASE ETHE1, MITOCHONDRIAL"/>
    <property type="match status" value="1"/>
</dbReference>
<dbReference type="PANTHER" id="PTHR43084">
    <property type="entry name" value="PERSULFIDE DIOXYGENASE ETHE1"/>
    <property type="match status" value="1"/>
</dbReference>
<dbReference type="Proteomes" id="UP001229955">
    <property type="component" value="Chromosome"/>
</dbReference>
<gene>
    <name evidence="3" type="ORF">Strain138_000172</name>
    <name evidence="4" type="ORF">Strain318_000172</name>
</gene>
<dbReference type="CDD" id="cd07724">
    <property type="entry name" value="POD-like_MBL-fold"/>
    <property type="match status" value="1"/>
</dbReference>
<dbReference type="SUPFAM" id="SSF52821">
    <property type="entry name" value="Rhodanese/Cell cycle control phosphatase"/>
    <property type="match status" value="2"/>
</dbReference>
<protein>
    <submittedName>
        <fullName evidence="3">MBL fold metallo-hydrolase</fullName>
    </submittedName>
</protein>
<reference evidence="3" key="1">
    <citation type="submission" date="2023-07" db="EMBL/GenBank/DDBJ databases">
        <authorList>
            <person name="Haufschild T."/>
            <person name="Kallscheuer N."/>
            <person name="Hammer J."/>
            <person name="Kohn T."/>
            <person name="Kabuu M."/>
            <person name="Jogler M."/>
            <person name="Wohfarth N."/>
            <person name="Heuer A."/>
            <person name="Rohde M."/>
            <person name="van Teeseling M.C.F."/>
            <person name="Jogler C."/>
        </authorList>
    </citation>
    <scope>NUCLEOTIDE SEQUENCE</scope>
    <source>
        <strain evidence="3">Strain 138</strain>
        <strain evidence="4">Strain 318</strain>
    </source>
</reference>
<keyword evidence="5" id="KW-1185">Reference proteome</keyword>